<sequence length="115" mass="12640">NDIFLKFQICRQFRRPYVPTSQGPEHRRRRPASAGGDGRGRCRGHIARVKDKVSAAGTPRATPHGKPKSSLGGLPLLVLKFYPELHSGIPLRRLTHLFGVDLLKLESSKSGFGSA</sequence>
<keyword evidence="3" id="KW-1185">Reference proteome</keyword>
<gene>
    <name evidence="2" type="ORF">SPARVUS_LOCUS10987455</name>
</gene>
<feature type="region of interest" description="Disordered" evidence="1">
    <location>
        <begin position="16"/>
        <end position="72"/>
    </location>
</feature>
<comment type="caution">
    <text evidence="2">The sequence shown here is derived from an EMBL/GenBank/DDBJ whole genome shotgun (WGS) entry which is preliminary data.</text>
</comment>
<accession>A0ABN9F1R7</accession>
<reference evidence="2" key="1">
    <citation type="submission" date="2023-05" db="EMBL/GenBank/DDBJ databases">
        <authorList>
            <person name="Stuckert A."/>
        </authorList>
    </citation>
    <scope>NUCLEOTIDE SEQUENCE</scope>
</reference>
<feature type="non-terminal residue" evidence="2">
    <location>
        <position position="1"/>
    </location>
</feature>
<evidence type="ECO:0008006" key="4">
    <source>
        <dbReference type="Google" id="ProtNLM"/>
    </source>
</evidence>
<dbReference type="Proteomes" id="UP001162483">
    <property type="component" value="Unassembled WGS sequence"/>
</dbReference>
<protein>
    <recommendedName>
        <fullName evidence="4">Maturase</fullName>
    </recommendedName>
</protein>
<evidence type="ECO:0000313" key="2">
    <source>
        <dbReference type="EMBL" id="CAI9590061.1"/>
    </source>
</evidence>
<evidence type="ECO:0000313" key="3">
    <source>
        <dbReference type="Proteomes" id="UP001162483"/>
    </source>
</evidence>
<evidence type="ECO:0000256" key="1">
    <source>
        <dbReference type="SAM" id="MobiDB-lite"/>
    </source>
</evidence>
<dbReference type="EMBL" id="CATNWA010016119">
    <property type="protein sequence ID" value="CAI9590061.1"/>
    <property type="molecule type" value="Genomic_DNA"/>
</dbReference>
<proteinExistence type="predicted"/>
<name>A0ABN9F1R7_9NEOB</name>
<organism evidence="2 3">
    <name type="scientific">Staurois parvus</name>
    <dbReference type="NCBI Taxonomy" id="386267"/>
    <lineage>
        <taxon>Eukaryota</taxon>
        <taxon>Metazoa</taxon>
        <taxon>Chordata</taxon>
        <taxon>Craniata</taxon>
        <taxon>Vertebrata</taxon>
        <taxon>Euteleostomi</taxon>
        <taxon>Amphibia</taxon>
        <taxon>Batrachia</taxon>
        <taxon>Anura</taxon>
        <taxon>Neobatrachia</taxon>
        <taxon>Ranoidea</taxon>
        <taxon>Ranidae</taxon>
        <taxon>Staurois</taxon>
    </lineage>
</organism>